<keyword evidence="1" id="KW-0812">Transmembrane</keyword>
<organism evidence="2 3">
    <name type="scientific">Clostridium acidisoli DSM 12555</name>
    <dbReference type="NCBI Taxonomy" id="1121291"/>
    <lineage>
        <taxon>Bacteria</taxon>
        <taxon>Bacillati</taxon>
        <taxon>Bacillota</taxon>
        <taxon>Clostridia</taxon>
        <taxon>Eubacteriales</taxon>
        <taxon>Clostridiaceae</taxon>
        <taxon>Clostridium</taxon>
    </lineage>
</organism>
<protein>
    <submittedName>
        <fullName evidence="2">Similar to stage IV sporulation protein</fullName>
    </submittedName>
</protein>
<reference evidence="2 3" key="1">
    <citation type="submission" date="2017-04" db="EMBL/GenBank/DDBJ databases">
        <authorList>
            <person name="Afonso C.L."/>
            <person name="Miller P.J."/>
            <person name="Scott M.A."/>
            <person name="Spackman E."/>
            <person name="Goraichik I."/>
            <person name="Dimitrov K.M."/>
            <person name="Suarez D.L."/>
            <person name="Swayne D.E."/>
        </authorList>
    </citation>
    <scope>NUCLEOTIDE SEQUENCE [LARGE SCALE GENOMIC DNA]</scope>
    <source>
        <strain evidence="2 3">DSM 12555</strain>
    </source>
</reference>
<dbReference type="OrthoDB" id="1640349at2"/>
<name>A0A1W1X4U8_9CLOT</name>
<keyword evidence="1" id="KW-0472">Membrane</keyword>
<accession>A0A1W1X4U8</accession>
<dbReference type="InterPro" id="IPR010690">
    <property type="entry name" value="YqfD"/>
</dbReference>
<dbReference type="Pfam" id="PF06898">
    <property type="entry name" value="YqfD"/>
    <property type="match status" value="1"/>
</dbReference>
<gene>
    <name evidence="2" type="ORF">SAMN02745134_00709</name>
</gene>
<dbReference type="NCBIfam" id="TIGR02876">
    <property type="entry name" value="spore_yqfD"/>
    <property type="match status" value="1"/>
</dbReference>
<evidence type="ECO:0000313" key="3">
    <source>
        <dbReference type="Proteomes" id="UP000192468"/>
    </source>
</evidence>
<dbReference type="PIRSF" id="PIRSF029895">
    <property type="entry name" value="SpoIV"/>
    <property type="match status" value="1"/>
</dbReference>
<dbReference type="EMBL" id="FWXH01000002">
    <property type="protein sequence ID" value="SMC18926.1"/>
    <property type="molecule type" value="Genomic_DNA"/>
</dbReference>
<feature type="transmembrane region" description="Helical" evidence="1">
    <location>
        <begin position="91"/>
        <end position="112"/>
    </location>
</feature>
<dbReference type="AlphaFoldDB" id="A0A1W1X4U8"/>
<keyword evidence="1" id="KW-1133">Transmembrane helix</keyword>
<evidence type="ECO:0000256" key="1">
    <source>
        <dbReference type="SAM" id="Phobius"/>
    </source>
</evidence>
<evidence type="ECO:0000313" key="2">
    <source>
        <dbReference type="EMBL" id="SMC18926.1"/>
    </source>
</evidence>
<dbReference type="RefSeq" id="WP_084113876.1">
    <property type="nucleotide sequence ID" value="NZ_FWXH01000002.1"/>
</dbReference>
<sequence>MGYKYNYFTQKDGVLRIHVQSKNLERFINLLCKNGVIQRNITKESINSMIFDVNYSDYKIVLEAAHKTKSKIKIIDRKGIVFLKIRIKKRLAMVLGAFVFAGIIYYLSGYIWGIQINTEKNIAPYEIREELNNIGVMPGTFKKNINVYKVEEKLKEYNPNIMWVRVRIEGSILKVSAAEREALPNTAKDTSNRDVVAKKDGVIDRIYTKAGTAVVKKGDIVKKGQLLIVGEQGNEGSTYKVHADGEVIAKTYYEETREVPITYIKKTRTGNLIENYYIDIFGKKFYLKNSLNKFVKYDKIEKDDNFIKKEMYYEFKEKKINQDPKILALKTADMIYKDINLKFYRTVSVVNKSIESNIEGNICKVRVIVTAEENIADTEK</sequence>
<proteinExistence type="predicted"/>
<keyword evidence="3" id="KW-1185">Reference proteome</keyword>
<dbReference type="Proteomes" id="UP000192468">
    <property type="component" value="Unassembled WGS sequence"/>
</dbReference>
<dbReference type="STRING" id="1121291.SAMN02745134_00709"/>